<sequence>MPTHVLEGDKPVTLPAKPITFRISGAGGVELNIFVDGRPDTRALRPTSDKMIVPVIDETAIIRVSPAGGGTFGSATVISCTAEIEVRGDHDPQRAVLGQVDLSGLTGRDLIEVVPDGGRLRLGSLGVVTQTELPELAAAARDAAREVLGTERAPRENRSDLTVLVDCSASMRPLMEEGSLTSAIEVVVGVAQVVSDDVRVRLAGASATDLPEVPVAELGRASNDAALSQPLAGSVRLDPVDRGRTCIVSDAVVGRPDAHWLVLAPASTWSAVPSDADASLAPVPEWGRGSLSDTLLKDGQALRDLVRGLVTGLAGGAA</sequence>
<evidence type="ECO:0000313" key="2">
    <source>
        <dbReference type="Proteomes" id="UP000316196"/>
    </source>
</evidence>
<keyword evidence="2" id="KW-1185">Reference proteome</keyword>
<organism evidence="1 2">
    <name type="scientific">Propioniferax innocua</name>
    <dbReference type="NCBI Taxonomy" id="1753"/>
    <lineage>
        <taxon>Bacteria</taxon>
        <taxon>Bacillati</taxon>
        <taxon>Actinomycetota</taxon>
        <taxon>Actinomycetes</taxon>
        <taxon>Propionibacteriales</taxon>
        <taxon>Propionibacteriaceae</taxon>
        <taxon>Propioniferax</taxon>
    </lineage>
</organism>
<proteinExistence type="predicted"/>
<dbReference type="EMBL" id="VFOR01000002">
    <property type="protein sequence ID" value="TQL57890.1"/>
    <property type="molecule type" value="Genomic_DNA"/>
</dbReference>
<dbReference type="Proteomes" id="UP000316196">
    <property type="component" value="Unassembled WGS sequence"/>
</dbReference>
<accession>A0A542ZCB5</accession>
<reference evidence="1 2" key="1">
    <citation type="submission" date="2019-06" db="EMBL/GenBank/DDBJ databases">
        <title>Sequencing the genomes of 1000 actinobacteria strains.</title>
        <authorList>
            <person name="Klenk H.-P."/>
        </authorList>
    </citation>
    <scope>NUCLEOTIDE SEQUENCE [LARGE SCALE GENOMIC DNA]</scope>
    <source>
        <strain evidence="1 2">DSM 8251</strain>
    </source>
</reference>
<evidence type="ECO:0000313" key="1">
    <source>
        <dbReference type="EMBL" id="TQL57890.1"/>
    </source>
</evidence>
<dbReference type="RefSeq" id="WP_142093711.1">
    <property type="nucleotide sequence ID" value="NZ_BAAAMD010000004.1"/>
</dbReference>
<gene>
    <name evidence="1" type="ORF">FB460_1736</name>
</gene>
<dbReference type="OrthoDB" id="3729858at2"/>
<protein>
    <submittedName>
        <fullName evidence="1">Uncharacterized protein</fullName>
    </submittedName>
</protein>
<name>A0A542ZCB5_9ACTN</name>
<comment type="caution">
    <text evidence="1">The sequence shown here is derived from an EMBL/GenBank/DDBJ whole genome shotgun (WGS) entry which is preliminary data.</text>
</comment>
<dbReference type="AlphaFoldDB" id="A0A542ZCB5"/>